<dbReference type="Proteomes" id="UP000016935">
    <property type="component" value="Unassembled WGS sequence"/>
</dbReference>
<dbReference type="GeneID" id="19397390"/>
<reference evidence="1 2" key="2">
    <citation type="journal article" date="2013" name="PLoS Genet.">
        <title>Comparative genome structure, secondary metabolite, and effector coding capacity across Cochliobolus pathogens.</title>
        <authorList>
            <person name="Condon B.J."/>
            <person name="Leng Y."/>
            <person name="Wu D."/>
            <person name="Bushley K.E."/>
            <person name="Ohm R.A."/>
            <person name="Otillar R."/>
            <person name="Martin J."/>
            <person name="Schackwitz W."/>
            <person name="Grimwood J."/>
            <person name="MohdZainudin N."/>
            <person name="Xue C."/>
            <person name="Wang R."/>
            <person name="Manning V.A."/>
            <person name="Dhillon B."/>
            <person name="Tu Z.J."/>
            <person name="Steffenson B.J."/>
            <person name="Salamov A."/>
            <person name="Sun H."/>
            <person name="Lowry S."/>
            <person name="LaButti K."/>
            <person name="Han J."/>
            <person name="Copeland A."/>
            <person name="Lindquist E."/>
            <person name="Barry K."/>
            <person name="Schmutz J."/>
            <person name="Baker S.E."/>
            <person name="Ciuffetti L.M."/>
            <person name="Grigoriev I.V."/>
            <person name="Zhong S."/>
            <person name="Turgeon B.G."/>
        </authorList>
    </citation>
    <scope>NUCLEOTIDE SEQUENCE [LARGE SCALE GENOMIC DNA]</scope>
    <source>
        <strain evidence="2">28A</strain>
    </source>
</reference>
<sequence>MPNSVQENLDDYDAPWTDLHTLSPSNRYGHVRSPDIPRSVIPTSNISGSACTNRVTLTFQAS</sequence>
<dbReference type="RefSeq" id="XP_008027173.1">
    <property type="nucleotide sequence ID" value="XM_008028982.1"/>
</dbReference>
<evidence type="ECO:0000313" key="1">
    <source>
        <dbReference type="EMBL" id="EOA84558.1"/>
    </source>
</evidence>
<dbReference type="HOGENOM" id="CLU_2905604_0_0_1"/>
<organism evidence="1 2">
    <name type="scientific">Exserohilum turcicum (strain 28A)</name>
    <name type="common">Northern leaf blight fungus</name>
    <name type="synonym">Setosphaeria turcica</name>
    <dbReference type="NCBI Taxonomy" id="671987"/>
    <lineage>
        <taxon>Eukaryota</taxon>
        <taxon>Fungi</taxon>
        <taxon>Dikarya</taxon>
        <taxon>Ascomycota</taxon>
        <taxon>Pezizomycotina</taxon>
        <taxon>Dothideomycetes</taxon>
        <taxon>Pleosporomycetidae</taxon>
        <taxon>Pleosporales</taxon>
        <taxon>Pleosporineae</taxon>
        <taxon>Pleosporaceae</taxon>
        <taxon>Exserohilum</taxon>
    </lineage>
</organism>
<proteinExistence type="predicted"/>
<accession>R0JU48</accession>
<evidence type="ECO:0000313" key="2">
    <source>
        <dbReference type="Proteomes" id="UP000016935"/>
    </source>
</evidence>
<name>R0JU48_EXST2</name>
<reference evidence="1 2" key="1">
    <citation type="journal article" date="2012" name="PLoS Pathog.">
        <title>Diverse lifestyles and strategies of plant pathogenesis encoded in the genomes of eighteen Dothideomycetes fungi.</title>
        <authorList>
            <person name="Ohm R.A."/>
            <person name="Feau N."/>
            <person name="Henrissat B."/>
            <person name="Schoch C.L."/>
            <person name="Horwitz B.A."/>
            <person name="Barry K.W."/>
            <person name="Condon B.J."/>
            <person name="Copeland A.C."/>
            <person name="Dhillon B."/>
            <person name="Glaser F."/>
            <person name="Hesse C.N."/>
            <person name="Kosti I."/>
            <person name="LaButti K."/>
            <person name="Lindquist E.A."/>
            <person name="Lucas S."/>
            <person name="Salamov A.A."/>
            <person name="Bradshaw R.E."/>
            <person name="Ciuffetti L."/>
            <person name="Hamelin R.C."/>
            <person name="Kema G.H.J."/>
            <person name="Lawrence C."/>
            <person name="Scott J.A."/>
            <person name="Spatafora J.W."/>
            <person name="Turgeon B.G."/>
            <person name="de Wit P.J.G.M."/>
            <person name="Zhong S."/>
            <person name="Goodwin S.B."/>
            <person name="Grigoriev I.V."/>
        </authorList>
    </citation>
    <scope>NUCLEOTIDE SEQUENCE [LARGE SCALE GENOMIC DNA]</scope>
    <source>
        <strain evidence="2">28A</strain>
    </source>
</reference>
<dbReference type="AlphaFoldDB" id="R0JU48"/>
<keyword evidence="2" id="KW-1185">Reference proteome</keyword>
<gene>
    <name evidence="1" type="ORF">SETTUDRAFT_154235</name>
</gene>
<protein>
    <submittedName>
        <fullName evidence="1">Uncharacterized protein</fullName>
    </submittedName>
</protein>
<dbReference type="EMBL" id="KB908703">
    <property type="protein sequence ID" value="EOA84558.1"/>
    <property type="molecule type" value="Genomic_DNA"/>
</dbReference>